<reference evidence="2 3" key="1">
    <citation type="submission" date="2017-09" db="EMBL/GenBank/DDBJ databases">
        <title>Complete genome sequence of Verrucomicrobial strain HZ-65, isolated from freshwater.</title>
        <authorList>
            <person name="Choi A."/>
        </authorList>
    </citation>
    <scope>NUCLEOTIDE SEQUENCE [LARGE SCALE GENOMIC DNA]</scope>
    <source>
        <strain evidence="2 3">HZ-65</strain>
    </source>
</reference>
<dbReference type="Pfam" id="PF00293">
    <property type="entry name" value="NUDIX"/>
    <property type="match status" value="1"/>
</dbReference>
<feature type="domain" description="Nudix hydrolase" evidence="1">
    <location>
        <begin position="48"/>
        <end position="181"/>
    </location>
</feature>
<gene>
    <name evidence="2" type="ORF">CMV30_00225</name>
</gene>
<accession>A0A290Q1J8</accession>
<dbReference type="KEGG" id="vbh:CMV30_00225"/>
<dbReference type="Gene3D" id="3.90.79.10">
    <property type="entry name" value="Nucleoside Triphosphate Pyrophosphohydrolase"/>
    <property type="match status" value="1"/>
</dbReference>
<dbReference type="Proteomes" id="UP000217265">
    <property type="component" value="Chromosome"/>
</dbReference>
<dbReference type="SUPFAM" id="SSF55811">
    <property type="entry name" value="Nudix"/>
    <property type="match status" value="1"/>
</dbReference>
<evidence type="ECO:0000313" key="3">
    <source>
        <dbReference type="Proteomes" id="UP000217265"/>
    </source>
</evidence>
<proteinExistence type="predicted"/>
<dbReference type="PROSITE" id="PS51462">
    <property type="entry name" value="NUDIX"/>
    <property type="match status" value="1"/>
</dbReference>
<dbReference type="AlphaFoldDB" id="A0A290Q1J8"/>
<organism evidence="2 3">
    <name type="scientific">Nibricoccus aquaticus</name>
    <dbReference type="NCBI Taxonomy" id="2576891"/>
    <lineage>
        <taxon>Bacteria</taxon>
        <taxon>Pseudomonadati</taxon>
        <taxon>Verrucomicrobiota</taxon>
        <taxon>Opitutia</taxon>
        <taxon>Opitutales</taxon>
        <taxon>Opitutaceae</taxon>
        <taxon>Nibricoccus</taxon>
    </lineage>
</organism>
<sequence>MNDPREVLLGKLRAHAARGLDAHEAAMAGEMIRFVEENPWCAERSLAVGHLTGSAWIVDAERKRTLLTHHAKLGIWVQLGGHADGDLDIAGVAMREAQEESGLTRLRLVTPEIFDVDRHWIPERKSEPGHWHYDVRFMIEADDAEPLVITQESKDLRWVEIARMSDFSTEESMLRMARKTADC</sequence>
<keyword evidence="2" id="KW-0378">Hydrolase</keyword>
<dbReference type="PANTHER" id="PTHR43736:SF1">
    <property type="entry name" value="DIHYDRONEOPTERIN TRIPHOSPHATE DIPHOSPHATASE"/>
    <property type="match status" value="1"/>
</dbReference>
<keyword evidence="3" id="KW-1185">Reference proteome</keyword>
<protein>
    <submittedName>
        <fullName evidence="2">NUDIX hydrolase</fullName>
    </submittedName>
</protein>
<dbReference type="RefSeq" id="WP_096054160.1">
    <property type="nucleotide sequence ID" value="NZ_CP023344.1"/>
</dbReference>
<dbReference type="PANTHER" id="PTHR43736">
    <property type="entry name" value="ADP-RIBOSE PYROPHOSPHATASE"/>
    <property type="match status" value="1"/>
</dbReference>
<evidence type="ECO:0000259" key="1">
    <source>
        <dbReference type="PROSITE" id="PS51462"/>
    </source>
</evidence>
<dbReference type="OrthoDB" id="9787880at2"/>
<dbReference type="InterPro" id="IPR015797">
    <property type="entry name" value="NUDIX_hydrolase-like_dom_sf"/>
</dbReference>
<dbReference type="CDD" id="cd03674">
    <property type="entry name" value="NUDIX_Hydrolase"/>
    <property type="match status" value="1"/>
</dbReference>
<dbReference type="EMBL" id="CP023344">
    <property type="protein sequence ID" value="ATC62525.1"/>
    <property type="molecule type" value="Genomic_DNA"/>
</dbReference>
<dbReference type="GO" id="GO:0016787">
    <property type="term" value="F:hydrolase activity"/>
    <property type="evidence" value="ECO:0007669"/>
    <property type="project" value="UniProtKB-KW"/>
</dbReference>
<name>A0A290Q1J8_9BACT</name>
<dbReference type="InterPro" id="IPR000086">
    <property type="entry name" value="NUDIX_hydrolase_dom"/>
</dbReference>
<evidence type="ECO:0000313" key="2">
    <source>
        <dbReference type="EMBL" id="ATC62525.1"/>
    </source>
</evidence>